<dbReference type="EMBL" id="JAHWZX010000021">
    <property type="protein sequence ID" value="MBW4332225.1"/>
    <property type="molecule type" value="Genomic_DNA"/>
</dbReference>
<accession>A0ABS6XPU3</accession>
<sequence length="274" mass="32132">MWTLASRSRMAGFEKRSKRYPTDLTDEEWLFIQPFLPPVAKRGRKPATDLRDVLDALRYLARTGGGWRMLPNDFPPWQTVYWWFRRFVRRLLFRTIHDVTLMLDREREGREQSPTAAVVDSQSIKAPAAEKRGFDAGKKVLGRKRHIAVDTDGRLLMVNLTTADISDSAGAQTIVAAVRKRWPWLKHLFADGAYDRTRLMDAAAYQDFVLEIIRRSDKEDGFKVLPRRWVVERTFGWMTRWKRLVRDYEQRIDVSEAMIHVAFGSLMLRRIVHP</sequence>
<dbReference type="RefSeq" id="WP_219239347.1">
    <property type="nucleotide sequence ID" value="NZ_JAHWZX010000021.1"/>
</dbReference>
<dbReference type="Proteomes" id="UP001197214">
    <property type="component" value="Unassembled WGS sequence"/>
</dbReference>
<evidence type="ECO:0000313" key="4">
    <source>
        <dbReference type="Proteomes" id="UP001197214"/>
    </source>
</evidence>
<keyword evidence="4" id="KW-1185">Reference proteome</keyword>
<protein>
    <submittedName>
        <fullName evidence="3">IS5 family transposase</fullName>
    </submittedName>
</protein>
<dbReference type="InterPro" id="IPR025161">
    <property type="entry name" value="IS402-like_dom"/>
</dbReference>
<comment type="caution">
    <text evidence="3">The sequence shown here is derived from an EMBL/GenBank/DDBJ whole genome shotgun (WGS) entry which is preliminary data.</text>
</comment>
<name>A0ABS6XPU3_9SPHN</name>
<evidence type="ECO:0000259" key="1">
    <source>
        <dbReference type="Pfam" id="PF01609"/>
    </source>
</evidence>
<feature type="domain" description="Transposase IS4-like" evidence="1">
    <location>
        <begin position="113"/>
        <end position="262"/>
    </location>
</feature>
<organism evidence="3 4">
    <name type="scientific">Stakelama flava</name>
    <dbReference type="NCBI Taxonomy" id="2860338"/>
    <lineage>
        <taxon>Bacteria</taxon>
        <taxon>Pseudomonadati</taxon>
        <taxon>Pseudomonadota</taxon>
        <taxon>Alphaproteobacteria</taxon>
        <taxon>Sphingomonadales</taxon>
        <taxon>Sphingomonadaceae</taxon>
        <taxon>Stakelama</taxon>
    </lineage>
</organism>
<evidence type="ECO:0000259" key="2">
    <source>
        <dbReference type="Pfam" id="PF13340"/>
    </source>
</evidence>
<dbReference type="Pfam" id="PF01609">
    <property type="entry name" value="DDE_Tnp_1"/>
    <property type="match status" value="1"/>
</dbReference>
<dbReference type="PANTHER" id="PTHR30007:SF0">
    <property type="entry name" value="TRANSPOSASE"/>
    <property type="match status" value="1"/>
</dbReference>
<reference evidence="3 4" key="1">
    <citation type="submission" date="2021-07" db="EMBL/GenBank/DDBJ databases">
        <title>Stakelama flava sp. nov., a novel endophytic bacterium isolated from branch of Kandelia candel.</title>
        <authorList>
            <person name="Tuo L."/>
        </authorList>
    </citation>
    <scope>NUCLEOTIDE SEQUENCE [LARGE SCALE GENOMIC DNA]</scope>
    <source>
        <strain evidence="3 4">CBK3Z-3</strain>
    </source>
</reference>
<dbReference type="Pfam" id="PF13340">
    <property type="entry name" value="DUF4096"/>
    <property type="match status" value="1"/>
</dbReference>
<gene>
    <name evidence="3" type="ORF">KY084_15295</name>
</gene>
<proteinExistence type="predicted"/>
<evidence type="ECO:0000313" key="3">
    <source>
        <dbReference type="EMBL" id="MBW4332225.1"/>
    </source>
</evidence>
<dbReference type="InterPro" id="IPR002559">
    <property type="entry name" value="Transposase_11"/>
</dbReference>
<feature type="domain" description="Insertion element IS402-like" evidence="2">
    <location>
        <begin position="24"/>
        <end position="97"/>
    </location>
</feature>
<dbReference type="PANTHER" id="PTHR30007">
    <property type="entry name" value="PHP DOMAIN PROTEIN"/>
    <property type="match status" value="1"/>
</dbReference>
<dbReference type="NCBIfam" id="NF033580">
    <property type="entry name" value="transpos_IS5_3"/>
    <property type="match status" value="1"/>
</dbReference>